<organism evidence="1 2">
    <name type="scientific">Candidatus Borkfalkia faecavium</name>
    <dbReference type="NCBI Taxonomy" id="2838508"/>
    <lineage>
        <taxon>Bacteria</taxon>
        <taxon>Bacillati</taxon>
        <taxon>Bacillota</taxon>
        <taxon>Clostridia</taxon>
        <taxon>Christensenellales</taxon>
        <taxon>Christensenellaceae</taxon>
        <taxon>Candidatus Borkfalkia</taxon>
    </lineage>
</organism>
<dbReference type="AlphaFoldDB" id="A0A9D2AU17"/>
<comment type="caution">
    <text evidence="1">The sequence shown here is derived from an EMBL/GenBank/DDBJ whole genome shotgun (WGS) entry which is preliminary data.</text>
</comment>
<dbReference type="Gene3D" id="3.30.1240.10">
    <property type="match status" value="1"/>
</dbReference>
<dbReference type="GO" id="GO:0000287">
    <property type="term" value="F:magnesium ion binding"/>
    <property type="evidence" value="ECO:0007669"/>
    <property type="project" value="TreeGrafter"/>
</dbReference>
<dbReference type="InterPro" id="IPR006379">
    <property type="entry name" value="HAD-SF_hydro_IIB"/>
</dbReference>
<keyword evidence="1" id="KW-0378">Hydrolase</keyword>
<reference evidence="1" key="1">
    <citation type="journal article" date="2021" name="PeerJ">
        <title>Extensive microbial diversity within the chicken gut microbiome revealed by metagenomics and culture.</title>
        <authorList>
            <person name="Gilroy R."/>
            <person name="Ravi A."/>
            <person name="Getino M."/>
            <person name="Pursley I."/>
            <person name="Horton D.L."/>
            <person name="Alikhan N.F."/>
            <person name="Baker D."/>
            <person name="Gharbi K."/>
            <person name="Hall N."/>
            <person name="Watson M."/>
            <person name="Adriaenssens E.M."/>
            <person name="Foster-Nyarko E."/>
            <person name="Jarju S."/>
            <person name="Secka A."/>
            <person name="Antonio M."/>
            <person name="Oren A."/>
            <person name="Chaudhuri R.R."/>
            <person name="La Ragione R."/>
            <person name="Hildebrand F."/>
            <person name="Pallen M.J."/>
        </authorList>
    </citation>
    <scope>NUCLEOTIDE SEQUENCE</scope>
    <source>
        <strain evidence="1">2189</strain>
    </source>
</reference>
<accession>A0A9D2AU17</accession>
<gene>
    <name evidence="1" type="ORF">H9851_01345</name>
</gene>
<name>A0A9D2AU17_9FIRM</name>
<dbReference type="EMBL" id="DXEW01000005">
    <property type="protein sequence ID" value="HIX49913.1"/>
    <property type="molecule type" value="Genomic_DNA"/>
</dbReference>
<dbReference type="Proteomes" id="UP000886847">
    <property type="component" value="Unassembled WGS sequence"/>
</dbReference>
<dbReference type="InterPro" id="IPR023214">
    <property type="entry name" value="HAD_sf"/>
</dbReference>
<evidence type="ECO:0000313" key="1">
    <source>
        <dbReference type="EMBL" id="HIX49913.1"/>
    </source>
</evidence>
<dbReference type="SUPFAM" id="SSF56784">
    <property type="entry name" value="HAD-like"/>
    <property type="match status" value="1"/>
</dbReference>
<reference evidence="1" key="2">
    <citation type="submission" date="2021-04" db="EMBL/GenBank/DDBJ databases">
        <authorList>
            <person name="Gilroy R."/>
        </authorList>
    </citation>
    <scope>NUCLEOTIDE SEQUENCE</scope>
    <source>
        <strain evidence="1">2189</strain>
    </source>
</reference>
<dbReference type="Gene3D" id="3.40.50.1000">
    <property type="entry name" value="HAD superfamily/HAD-like"/>
    <property type="match status" value="1"/>
</dbReference>
<dbReference type="NCBIfam" id="TIGR01484">
    <property type="entry name" value="HAD-SF-IIB"/>
    <property type="match status" value="1"/>
</dbReference>
<dbReference type="PROSITE" id="PS01228">
    <property type="entry name" value="COF_1"/>
    <property type="match status" value="1"/>
</dbReference>
<dbReference type="PANTHER" id="PTHR10000">
    <property type="entry name" value="PHOSPHOSERINE PHOSPHATASE"/>
    <property type="match status" value="1"/>
</dbReference>
<dbReference type="GO" id="GO:0005829">
    <property type="term" value="C:cytosol"/>
    <property type="evidence" value="ECO:0007669"/>
    <property type="project" value="TreeGrafter"/>
</dbReference>
<dbReference type="InterPro" id="IPR036412">
    <property type="entry name" value="HAD-like_sf"/>
</dbReference>
<sequence length="276" mass="31538">MKTLFISDLDGTLLTSRETISEYSMQKLNSLIDGRGVCFTYATARSLNSAAKACWGLRQNLPVILYNGALIMDPSTRKMLYNNHFTREQLAYIRALFDSFQVWPLVYYFRDGIERVSWQEGTETPGVMRYLDRRRGDSRLYPVDSADRIEGADIFYFTCIGKKEELDGLRDAVEANPQLKCIYQQETYQTDYWCEIMPKDTSKGTAARELKRMLGAEKLVVFGDAVNDTELFLAADERYAVQNAEESLKKLATRVIGFCEEDAVAKFIEENVGAYV</sequence>
<evidence type="ECO:0000313" key="2">
    <source>
        <dbReference type="Proteomes" id="UP000886847"/>
    </source>
</evidence>
<proteinExistence type="predicted"/>
<dbReference type="PANTHER" id="PTHR10000:SF8">
    <property type="entry name" value="HAD SUPERFAMILY HYDROLASE-LIKE, TYPE 3"/>
    <property type="match status" value="1"/>
</dbReference>
<protein>
    <submittedName>
        <fullName evidence="1">Cof-type HAD-IIB family hydrolase</fullName>
    </submittedName>
</protein>
<dbReference type="Pfam" id="PF08282">
    <property type="entry name" value="Hydrolase_3"/>
    <property type="match status" value="1"/>
</dbReference>
<dbReference type="GO" id="GO:0016791">
    <property type="term" value="F:phosphatase activity"/>
    <property type="evidence" value="ECO:0007669"/>
    <property type="project" value="TreeGrafter"/>
</dbReference>